<dbReference type="Proteomes" id="UP000580250">
    <property type="component" value="Unassembled WGS sequence"/>
</dbReference>
<name>A0A6V7URX2_MELEN</name>
<sequence>MKRNNITEGPAIDLLTQLKHMKEKGVKNFNEIPSNTQVYDAVSPPQNSGLYSSPASSNNPQQNLSNPPNQFTYNLSHINHPSHQQGSSGFINTGIL</sequence>
<protein>
    <submittedName>
        <fullName evidence="2">Uncharacterized protein</fullName>
    </submittedName>
</protein>
<comment type="caution">
    <text evidence="2">The sequence shown here is derived from an EMBL/GenBank/DDBJ whole genome shotgun (WGS) entry which is preliminary data.</text>
</comment>
<gene>
    <name evidence="2" type="ORF">MENT_LOCUS16022</name>
</gene>
<feature type="compositionally biased region" description="Polar residues" evidence="1">
    <location>
        <begin position="31"/>
        <end position="51"/>
    </location>
</feature>
<evidence type="ECO:0000256" key="1">
    <source>
        <dbReference type="SAM" id="MobiDB-lite"/>
    </source>
</evidence>
<feature type="compositionally biased region" description="Polar residues" evidence="1">
    <location>
        <begin position="71"/>
        <end position="96"/>
    </location>
</feature>
<dbReference type="AlphaFoldDB" id="A0A6V7URX2"/>
<accession>A0A6V7URX2</accession>
<dbReference type="EMBL" id="CAJEWN010000098">
    <property type="protein sequence ID" value="CAD2163483.1"/>
    <property type="molecule type" value="Genomic_DNA"/>
</dbReference>
<evidence type="ECO:0000313" key="3">
    <source>
        <dbReference type="Proteomes" id="UP000580250"/>
    </source>
</evidence>
<proteinExistence type="predicted"/>
<organism evidence="2 3">
    <name type="scientific">Meloidogyne enterolobii</name>
    <name type="common">Root-knot nematode worm</name>
    <name type="synonym">Meloidogyne mayaguensis</name>
    <dbReference type="NCBI Taxonomy" id="390850"/>
    <lineage>
        <taxon>Eukaryota</taxon>
        <taxon>Metazoa</taxon>
        <taxon>Ecdysozoa</taxon>
        <taxon>Nematoda</taxon>
        <taxon>Chromadorea</taxon>
        <taxon>Rhabditida</taxon>
        <taxon>Tylenchina</taxon>
        <taxon>Tylenchomorpha</taxon>
        <taxon>Tylenchoidea</taxon>
        <taxon>Meloidogynidae</taxon>
        <taxon>Meloidogyninae</taxon>
        <taxon>Meloidogyne</taxon>
    </lineage>
</organism>
<reference evidence="2 3" key="1">
    <citation type="submission" date="2020-08" db="EMBL/GenBank/DDBJ databases">
        <authorList>
            <person name="Koutsovoulos G."/>
            <person name="Danchin GJ E."/>
        </authorList>
    </citation>
    <scope>NUCLEOTIDE SEQUENCE [LARGE SCALE GENOMIC DNA]</scope>
</reference>
<feature type="compositionally biased region" description="Low complexity" evidence="1">
    <location>
        <begin position="52"/>
        <end position="70"/>
    </location>
</feature>
<feature type="region of interest" description="Disordered" evidence="1">
    <location>
        <begin position="31"/>
        <end position="96"/>
    </location>
</feature>
<evidence type="ECO:0000313" key="2">
    <source>
        <dbReference type="EMBL" id="CAD2163483.1"/>
    </source>
</evidence>